<name>A0A8K0EXP1_BRALA</name>
<evidence type="ECO:0000256" key="1">
    <source>
        <dbReference type="SAM" id="MobiDB-lite"/>
    </source>
</evidence>
<sequence length="189" mass="21411">MRSKATRLSPGIYRLGSEEKRYIAGDQLEAIWTAVTGHVDITTKYQHFFRVELNGQAIYSLEYGREMTRNSRAVEFDVDGVVRFGEALNWEGKGVRHGQLVAVTYSHPHRCVYVGQVIQVGEEQENKKEVVVTVQFYKAMRKFGQPEEAMSKFVIDTQVKMAKEWAHLPSNHQEGEATTSSQGKGVLVC</sequence>
<gene>
    <name evidence="2" type="primary">Hypp3355</name>
    <name evidence="2" type="ORF">BLAG_LOCUS20005</name>
</gene>
<dbReference type="Proteomes" id="UP000838412">
    <property type="component" value="Chromosome 5"/>
</dbReference>
<evidence type="ECO:0000313" key="3">
    <source>
        <dbReference type="Proteomes" id="UP000838412"/>
    </source>
</evidence>
<feature type="compositionally biased region" description="Polar residues" evidence="1">
    <location>
        <begin position="170"/>
        <end position="183"/>
    </location>
</feature>
<dbReference type="AlphaFoldDB" id="A0A8K0EXP1"/>
<protein>
    <submittedName>
        <fullName evidence="2">Hypp3355 protein</fullName>
    </submittedName>
</protein>
<keyword evidence="3" id="KW-1185">Reference proteome</keyword>
<reference evidence="2" key="1">
    <citation type="submission" date="2022-01" db="EMBL/GenBank/DDBJ databases">
        <authorList>
            <person name="Braso-Vives M."/>
        </authorList>
    </citation>
    <scope>NUCLEOTIDE SEQUENCE</scope>
</reference>
<dbReference type="EMBL" id="OV696690">
    <property type="protein sequence ID" value="CAH1266403.1"/>
    <property type="molecule type" value="Genomic_DNA"/>
</dbReference>
<proteinExistence type="predicted"/>
<feature type="region of interest" description="Disordered" evidence="1">
    <location>
        <begin position="170"/>
        <end position="189"/>
    </location>
</feature>
<organism evidence="2 3">
    <name type="scientific">Branchiostoma lanceolatum</name>
    <name type="common">Common lancelet</name>
    <name type="synonym">Amphioxus lanceolatum</name>
    <dbReference type="NCBI Taxonomy" id="7740"/>
    <lineage>
        <taxon>Eukaryota</taxon>
        <taxon>Metazoa</taxon>
        <taxon>Chordata</taxon>
        <taxon>Cephalochordata</taxon>
        <taxon>Leptocardii</taxon>
        <taxon>Amphioxiformes</taxon>
        <taxon>Branchiostomatidae</taxon>
        <taxon>Branchiostoma</taxon>
    </lineage>
</organism>
<accession>A0A8K0EXP1</accession>
<evidence type="ECO:0000313" key="2">
    <source>
        <dbReference type="EMBL" id="CAH1266403.1"/>
    </source>
</evidence>